<keyword evidence="2" id="KW-0808">Transferase</keyword>
<proteinExistence type="inferred from homology"/>
<dbReference type="Proteomes" id="UP000004095">
    <property type="component" value="Unassembled WGS sequence"/>
</dbReference>
<keyword evidence="5" id="KW-0460">Magnesium</keyword>
<dbReference type="CDD" id="cd03487">
    <property type="entry name" value="RT_Bac_retron_II"/>
    <property type="match status" value="1"/>
</dbReference>
<dbReference type="InterPro" id="IPR043502">
    <property type="entry name" value="DNA/RNA_pol_sf"/>
</dbReference>
<gene>
    <name evidence="12" type="ORF">M23134_03558</name>
</gene>
<dbReference type="Gene3D" id="3.30.70.270">
    <property type="match status" value="1"/>
</dbReference>
<evidence type="ECO:0000256" key="3">
    <source>
        <dbReference type="ARBA" id="ARBA00022695"/>
    </source>
</evidence>
<evidence type="ECO:0000256" key="4">
    <source>
        <dbReference type="ARBA" id="ARBA00022723"/>
    </source>
</evidence>
<protein>
    <recommendedName>
        <fullName evidence="1">RNA-directed DNA polymerase</fullName>
        <ecNumber evidence="1">2.7.7.49</ecNumber>
    </recommendedName>
</protein>
<keyword evidence="6 12" id="KW-0695">RNA-directed DNA polymerase</keyword>
<evidence type="ECO:0000256" key="8">
    <source>
        <dbReference type="ARBA" id="ARBA00034120"/>
    </source>
</evidence>
<dbReference type="PANTHER" id="PTHR34047:SF7">
    <property type="entry name" value="RNA-DIRECTED DNA POLYMERASE"/>
    <property type="match status" value="1"/>
</dbReference>
<dbReference type="SUPFAM" id="SSF56672">
    <property type="entry name" value="DNA/RNA polymerases"/>
    <property type="match status" value="1"/>
</dbReference>
<dbReference type="eggNOG" id="COG3344">
    <property type="taxonomic scope" value="Bacteria"/>
</dbReference>
<dbReference type="OrthoDB" id="9780724at2"/>
<dbReference type="GO" id="GO:0003723">
    <property type="term" value="F:RNA binding"/>
    <property type="evidence" value="ECO:0007669"/>
    <property type="project" value="InterPro"/>
</dbReference>
<keyword evidence="10" id="KW-0175">Coiled coil</keyword>
<dbReference type="EC" id="2.7.7.49" evidence="1"/>
<dbReference type="GO" id="GO:0046872">
    <property type="term" value="F:metal ion binding"/>
    <property type="evidence" value="ECO:0007669"/>
    <property type="project" value="UniProtKB-KW"/>
</dbReference>
<evidence type="ECO:0000256" key="1">
    <source>
        <dbReference type="ARBA" id="ARBA00012493"/>
    </source>
</evidence>
<dbReference type="PROSITE" id="PS50878">
    <property type="entry name" value="RT_POL"/>
    <property type="match status" value="1"/>
</dbReference>
<feature type="coiled-coil region" evidence="10">
    <location>
        <begin position="39"/>
        <end position="113"/>
    </location>
</feature>
<dbReference type="PANTHER" id="PTHR34047">
    <property type="entry name" value="NUCLEAR INTRON MATURASE 1, MITOCHONDRIAL-RELATED"/>
    <property type="match status" value="1"/>
</dbReference>
<keyword evidence="13" id="KW-1185">Reference proteome</keyword>
<evidence type="ECO:0000256" key="7">
    <source>
        <dbReference type="ARBA" id="ARBA00023118"/>
    </source>
</evidence>
<feature type="domain" description="Reverse transcriptase" evidence="11">
    <location>
        <begin position="161"/>
        <end position="392"/>
    </location>
</feature>
<comment type="catalytic activity">
    <reaction evidence="9">
        <text>DNA(n) + a 2'-deoxyribonucleoside 5'-triphosphate = DNA(n+1) + diphosphate</text>
        <dbReference type="Rhea" id="RHEA:22508"/>
        <dbReference type="Rhea" id="RHEA-COMP:17339"/>
        <dbReference type="Rhea" id="RHEA-COMP:17340"/>
        <dbReference type="ChEBI" id="CHEBI:33019"/>
        <dbReference type="ChEBI" id="CHEBI:61560"/>
        <dbReference type="ChEBI" id="CHEBI:173112"/>
        <dbReference type="EC" id="2.7.7.49"/>
    </reaction>
</comment>
<keyword evidence="3" id="KW-0548">Nucleotidyltransferase</keyword>
<dbReference type="InterPro" id="IPR000477">
    <property type="entry name" value="RT_dom"/>
</dbReference>
<organism evidence="12 13">
    <name type="scientific">Microscilla marina ATCC 23134</name>
    <dbReference type="NCBI Taxonomy" id="313606"/>
    <lineage>
        <taxon>Bacteria</taxon>
        <taxon>Pseudomonadati</taxon>
        <taxon>Bacteroidota</taxon>
        <taxon>Cytophagia</taxon>
        <taxon>Cytophagales</taxon>
        <taxon>Microscillaceae</taxon>
        <taxon>Microscilla</taxon>
    </lineage>
</organism>
<dbReference type="InterPro" id="IPR043128">
    <property type="entry name" value="Rev_trsase/Diguanyl_cyclase"/>
</dbReference>
<dbReference type="RefSeq" id="WP_002700020.1">
    <property type="nucleotide sequence ID" value="NZ_AAWS01000028.1"/>
</dbReference>
<evidence type="ECO:0000313" key="12">
    <source>
        <dbReference type="EMBL" id="EAY26907.1"/>
    </source>
</evidence>
<keyword evidence="7" id="KW-0051">Antiviral defense</keyword>
<evidence type="ECO:0000259" key="11">
    <source>
        <dbReference type="PROSITE" id="PS50878"/>
    </source>
</evidence>
<name>A1ZRK2_MICM2</name>
<reference evidence="12 13" key="1">
    <citation type="submission" date="2007-01" db="EMBL/GenBank/DDBJ databases">
        <authorList>
            <person name="Haygood M."/>
            <person name="Podell S."/>
            <person name="Anderson C."/>
            <person name="Hopkinson B."/>
            <person name="Roe K."/>
            <person name="Barbeau K."/>
            <person name="Gaasterland T."/>
            <person name="Ferriera S."/>
            <person name="Johnson J."/>
            <person name="Kravitz S."/>
            <person name="Beeson K."/>
            <person name="Sutton G."/>
            <person name="Rogers Y.-H."/>
            <person name="Friedman R."/>
            <person name="Frazier M."/>
            <person name="Venter J.C."/>
        </authorList>
    </citation>
    <scope>NUCLEOTIDE SEQUENCE [LARGE SCALE GENOMIC DNA]</scope>
    <source>
        <strain evidence="12 13">ATCC 23134</strain>
    </source>
</reference>
<accession>A1ZRK2</accession>
<comment type="caution">
    <text evidence="12">The sequence shown here is derived from an EMBL/GenBank/DDBJ whole genome shotgun (WGS) entry which is preliminary data.</text>
</comment>
<evidence type="ECO:0000256" key="2">
    <source>
        <dbReference type="ARBA" id="ARBA00022679"/>
    </source>
</evidence>
<dbReference type="InterPro" id="IPR051083">
    <property type="entry name" value="GrpII_Intron_Splice-Mob/Def"/>
</dbReference>
<dbReference type="Pfam" id="PF00078">
    <property type="entry name" value="RVT_1"/>
    <property type="match status" value="1"/>
</dbReference>
<comment type="similarity">
    <text evidence="8">Belongs to the bacterial reverse transcriptase family.</text>
</comment>
<evidence type="ECO:0000256" key="10">
    <source>
        <dbReference type="SAM" id="Coils"/>
    </source>
</evidence>
<dbReference type="GO" id="GO:0003964">
    <property type="term" value="F:RNA-directed DNA polymerase activity"/>
    <property type="evidence" value="ECO:0007669"/>
    <property type="project" value="UniProtKB-KW"/>
</dbReference>
<dbReference type="PRINTS" id="PR00866">
    <property type="entry name" value="RNADNAPOLMS"/>
</dbReference>
<dbReference type="GO" id="GO:0051607">
    <property type="term" value="P:defense response to virus"/>
    <property type="evidence" value="ECO:0007669"/>
    <property type="project" value="UniProtKB-KW"/>
</dbReference>
<evidence type="ECO:0000313" key="13">
    <source>
        <dbReference type="Proteomes" id="UP000004095"/>
    </source>
</evidence>
<evidence type="ECO:0000256" key="5">
    <source>
        <dbReference type="ARBA" id="ARBA00022842"/>
    </source>
</evidence>
<dbReference type="AlphaFoldDB" id="A1ZRK2"/>
<dbReference type="InterPro" id="IPR000123">
    <property type="entry name" value="Reverse_transcriptase_msDNA"/>
</dbReference>
<keyword evidence="4" id="KW-0479">Metal-binding</keyword>
<dbReference type="EMBL" id="AAWS01000028">
    <property type="protein sequence ID" value="EAY26907.1"/>
    <property type="molecule type" value="Genomic_DNA"/>
</dbReference>
<evidence type="ECO:0000256" key="6">
    <source>
        <dbReference type="ARBA" id="ARBA00022918"/>
    </source>
</evidence>
<evidence type="ECO:0000256" key="9">
    <source>
        <dbReference type="ARBA" id="ARBA00048173"/>
    </source>
</evidence>
<sequence length="462" mass="52793">MANQTTTNWRAELRSVGKQYFEIQEMIRMGFLKLDPAELDMLKQRYTELNKVNKELNKLSKELEGLEDITPLIKEIRKNRIERVKAARAIRKVEKAQKEKERKAEIAQRKKDTPYYLGDGVSAGLKFEGGNEAQLKEAGLPVVNNVRDLSELMAMPQSDILWLSYHRKAASMDHYSRFQIPKRKGGFRSIASPKPKTRKAQQWILENILSKIDCHEAAMAFRPGKSIADNAHFHLQAEVLIRIDLKDFFPSLKFGRVKGLFKSFGYNEGVASVLALMCTDALRLSAKLEGKQYFVALGERYLPQGACTSPAITNLICRKLDNRLSKLGDKLDWKYTRYADDMVFSSSNKETDLKHILGLSKKIIGEENFVIHPDKTMVMRGHQRQTVTGVVVNNDEIRISRRDMRNFRAFLHQYEQKGAAEMTKQLGKDATAYGKGYLAFVQMINPAQAEKFKAKHGWLSQA</sequence>